<keyword evidence="1 2" id="KW-0732">Signal</keyword>
<sequence>MKCTLLIFASLIAMGTCKFELNEKALQAVTAIRNECFASENMDPAIISRLDDHKLPSRDELKCHSFCVLKKFKAIDEDGIYNMDVFKPIFSESDFSKIDEIFKTCNVDSTDPCVKAYEVHQCFNSVLY</sequence>
<feature type="chain" id="PRO_5046063854" evidence="2">
    <location>
        <begin position="18"/>
        <end position="128"/>
    </location>
</feature>
<evidence type="ECO:0000313" key="4">
    <source>
        <dbReference type="RefSeq" id="XP_017775797.1"/>
    </source>
</evidence>
<dbReference type="PANTHER" id="PTHR11857">
    <property type="entry name" value="ODORANT BINDING PROTEIN-RELATED"/>
    <property type="match status" value="1"/>
</dbReference>
<reference evidence="4" key="1">
    <citation type="submission" date="2025-08" db="UniProtKB">
        <authorList>
            <consortium name="RefSeq"/>
        </authorList>
    </citation>
    <scope>IDENTIFICATION</scope>
    <source>
        <tissue evidence="4">Whole Larva</tissue>
    </source>
</reference>
<dbReference type="SMART" id="SM00708">
    <property type="entry name" value="PhBP"/>
    <property type="match status" value="1"/>
</dbReference>
<accession>A0ABM1MMJ7</accession>
<dbReference type="Gene3D" id="1.10.238.20">
    <property type="entry name" value="Pheromone/general odorant binding protein domain"/>
    <property type="match status" value="1"/>
</dbReference>
<dbReference type="InterPro" id="IPR006170">
    <property type="entry name" value="PBP/GOBP"/>
</dbReference>
<feature type="signal peptide" evidence="2">
    <location>
        <begin position="1"/>
        <end position="17"/>
    </location>
</feature>
<evidence type="ECO:0000256" key="1">
    <source>
        <dbReference type="ARBA" id="ARBA00022729"/>
    </source>
</evidence>
<name>A0ABM1MMJ7_NICVS</name>
<proteinExistence type="predicted"/>
<dbReference type="CDD" id="cd23992">
    <property type="entry name" value="PBP_GOBP"/>
    <property type="match status" value="1"/>
</dbReference>
<dbReference type="RefSeq" id="XP_017775797.1">
    <property type="nucleotide sequence ID" value="XM_017920308.1"/>
</dbReference>
<dbReference type="InterPro" id="IPR036728">
    <property type="entry name" value="PBP_GOBP_sf"/>
</dbReference>
<dbReference type="SUPFAM" id="SSF47565">
    <property type="entry name" value="Insect pheromone/odorant-binding proteins"/>
    <property type="match status" value="1"/>
</dbReference>
<dbReference type="Pfam" id="PF01395">
    <property type="entry name" value="PBP_GOBP"/>
    <property type="match status" value="1"/>
</dbReference>
<evidence type="ECO:0000313" key="3">
    <source>
        <dbReference type="Proteomes" id="UP000695000"/>
    </source>
</evidence>
<dbReference type="Proteomes" id="UP000695000">
    <property type="component" value="Unplaced"/>
</dbReference>
<organism evidence="3 4">
    <name type="scientific">Nicrophorus vespilloides</name>
    <name type="common">Boreal carrion beetle</name>
    <dbReference type="NCBI Taxonomy" id="110193"/>
    <lineage>
        <taxon>Eukaryota</taxon>
        <taxon>Metazoa</taxon>
        <taxon>Ecdysozoa</taxon>
        <taxon>Arthropoda</taxon>
        <taxon>Hexapoda</taxon>
        <taxon>Insecta</taxon>
        <taxon>Pterygota</taxon>
        <taxon>Neoptera</taxon>
        <taxon>Endopterygota</taxon>
        <taxon>Coleoptera</taxon>
        <taxon>Polyphaga</taxon>
        <taxon>Staphyliniformia</taxon>
        <taxon>Silphidae</taxon>
        <taxon>Nicrophorinae</taxon>
        <taxon>Nicrophorus</taxon>
    </lineage>
</organism>
<dbReference type="GeneID" id="108562103"/>
<protein>
    <submittedName>
        <fullName evidence="4">General odorant-binding protein 19d-like</fullName>
    </submittedName>
</protein>
<keyword evidence="3" id="KW-1185">Reference proteome</keyword>
<evidence type="ECO:0000256" key="2">
    <source>
        <dbReference type="SAM" id="SignalP"/>
    </source>
</evidence>
<gene>
    <name evidence="4" type="primary">LOC108562103</name>
</gene>